<name>A0A6V7WBX6_MELEN</name>
<feature type="compositionally biased region" description="Polar residues" evidence="1">
    <location>
        <begin position="52"/>
        <end position="64"/>
    </location>
</feature>
<dbReference type="AlphaFoldDB" id="A0A6V7WBX6"/>
<protein>
    <submittedName>
        <fullName evidence="2">Uncharacterized protein</fullName>
    </submittedName>
</protein>
<feature type="region of interest" description="Disordered" evidence="1">
    <location>
        <begin position="27"/>
        <end position="64"/>
    </location>
</feature>
<dbReference type="Proteomes" id="UP000580250">
    <property type="component" value="Unassembled WGS sequence"/>
</dbReference>
<evidence type="ECO:0000313" key="2">
    <source>
        <dbReference type="EMBL" id="CAD2184502.1"/>
    </source>
</evidence>
<evidence type="ECO:0000313" key="3">
    <source>
        <dbReference type="Proteomes" id="UP000580250"/>
    </source>
</evidence>
<feature type="compositionally biased region" description="Basic and acidic residues" evidence="1">
    <location>
        <begin position="27"/>
        <end position="51"/>
    </location>
</feature>
<dbReference type="EMBL" id="CAJEWN010000504">
    <property type="protein sequence ID" value="CAD2184502.1"/>
    <property type="molecule type" value="Genomic_DNA"/>
</dbReference>
<organism evidence="2 3">
    <name type="scientific">Meloidogyne enterolobii</name>
    <name type="common">Root-knot nematode worm</name>
    <name type="synonym">Meloidogyne mayaguensis</name>
    <dbReference type="NCBI Taxonomy" id="390850"/>
    <lineage>
        <taxon>Eukaryota</taxon>
        <taxon>Metazoa</taxon>
        <taxon>Ecdysozoa</taxon>
        <taxon>Nematoda</taxon>
        <taxon>Chromadorea</taxon>
        <taxon>Rhabditida</taxon>
        <taxon>Tylenchina</taxon>
        <taxon>Tylenchomorpha</taxon>
        <taxon>Tylenchoidea</taxon>
        <taxon>Meloidogynidae</taxon>
        <taxon>Meloidogyninae</taxon>
        <taxon>Meloidogyne</taxon>
    </lineage>
</organism>
<sequence>MNLQNLIKNSNNLSLIVLPLRLILRMEREERDSDDRPEERDSDDVVDHENEFTGQDTSSLSLII</sequence>
<comment type="caution">
    <text evidence="2">The sequence shown here is derived from an EMBL/GenBank/DDBJ whole genome shotgun (WGS) entry which is preliminary data.</text>
</comment>
<reference evidence="2 3" key="1">
    <citation type="submission" date="2020-08" db="EMBL/GenBank/DDBJ databases">
        <authorList>
            <person name="Koutsovoulos G."/>
            <person name="Danchin GJ E."/>
        </authorList>
    </citation>
    <scope>NUCLEOTIDE SEQUENCE [LARGE SCALE GENOMIC DNA]</scope>
</reference>
<accession>A0A6V7WBX6</accession>
<gene>
    <name evidence="2" type="ORF">MENT_LOCUS36864</name>
</gene>
<proteinExistence type="predicted"/>
<evidence type="ECO:0000256" key="1">
    <source>
        <dbReference type="SAM" id="MobiDB-lite"/>
    </source>
</evidence>